<gene>
    <name evidence="2" type="ORF">SU32_06825</name>
</gene>
<proteinExistence type="predicted"/>
<sequence>MNHDHYSDALLRQVLTSVKSIAVVGASPKESRPSHGVTRFLVSKGFKVFAVNPGHAGTVIGGAMTYATLSELPQAVDMVDVFRAPEHLSDVIESAMNLPTPPKVIWSQLGVRDDHAAKFAEQAGITVIQDRCPAIEMPRLGL</sequence>
<dbReference type="Pfam" id="PF13380">
    <property type="entry name" value="CoA_binding_2"/>
    <property type="match status" value="1"/>
</dbReference>
<keyword evidence="3" id="KW-1185">Reference proteome</keyword>
<reference evidence="2 3" key="1">
    <citation type="submission" date="2015-01" db="EMBL/GenBank/DDBJ databases">
        <title>Ahrensia donghaiensis sp. nov., a novel dimethylsulphoniopropionate-cleavage bacterium isolated from seawater and emended descriptions of the genus Ahrensia and Ahrensia kielensis.</title>
        <authorList>
            <person name="Liu J."/>
        </authorList>
    </citation>
    <scope>NUCLEOTIDE SEQUENCE [LARGE SCALE GENOMIC DNA]</scope>
    <source>
        <strain evidence="2 3">LZD062</strain>
    </source>
</reference>
<dbReference type="RefSeq" id="WP_053998607.1">
    <property type="nucleotide sequence ID" value="NZ_JXMU01000008.1"/>
</dbReference>
<evidence type="ECO:0000313" key="3">
    <source>
        <dbReference type="Proteomes" id="UP000038011"/>
    </source>
</evidence>
<organism evidence="2 3">
    <name type="scientific">Ahrensia marina</name>
    <dbReference type="NCBI Taxonomy" id="1514904"/>
    <lineage>
        <taxon>Bacteria</taxon>
        <taxon>Pseudomonadati</taxon>
        <taxon>Pseudomonadota</taxon>
        <taxon>Alphaproteobacteria</taxon>
        <taxon>Hyphomicrobiales</taxon>
        <taxon>Ahrensiaceae</taxon>
        <taxon>Ahrensia</taxon>
    </lineage>
</organism>
<dbReference type="Proteomes" id="UP000038011">
    <property type="component" value="Unassembled WGS sequence"/>
</dbReference>
<name>A0A0M9GNN6_9HYPH</name>
<evidence type="ECO:0000259" key="1">
    <source>
        <dbReference type="SMART" id="SM00881"/>
    </source>
</evidence>
<dbReference type="EMBL" id="JXMU01000008">
    <property type="protein sequence ID" value="KPB01779.1"/>
    <property type="molecule type" value="Genomic_DNA"/>
</dbReference>
<dbReference type="OrthoDB" id="9804695at2"/>
<protein>
    <submittedName>
        <fullName evidence="2">CoA-binding protein</fullName>
    </submittedName>
</protein>
<dbReference type="InterPro" id="IPR036291">
    <property type="entry name" value="NAD(P)-bd_dom_sf"/>
</dbReference>
<comment type="caution">
    <text evidence="2">The sequence shown here is derived from an EMBL/GenBank/DDBJ whole genome shotgun (WGS) entry which is preliminary data.</text>
</comment>
<evidence type="ECO:0000313" key="2">
    <source>
        <dbReference type="EMBL" id="KPB01779.1"/>
    </source>
</evidence>
<dbReference type="PANTHER" id="PTHR33303">
    <property type="entry name" value="CYTOPLASMIC PROTEIN-RELATED"/>
    <property type="match status" value="1"/>
</dbReference>
<dbReference type="SUPFAM" id="SSF51735">
    <property type="entry name" value="NAD(P)-binding Rossmann-fold domains"/>
    <property type="match status" value="1"/>
</dbReference>
<dbReference type="PANTHER" id="PTHR33303:SF2">
    <property type="entry name" value="COA-BINDING DOMAIN-CONTAINING PROTEIN"/>
    <property type="match status" value="1"/>
</dbReference>
<accession>A0A0M9GNN6</accession>
<dbReference type="PATRIC" id="fig|1514904.3.peg.3399"/>
<dbReference type="Gene3D" id="3.40.50.720">
    <property type="entry name" value="NAD(P)-binding Rossmann-like Domain"/>
    <property type="match status" value="1"/>
</dbReference>
<dbReference type="SMART" id="SM00881">
    <property type="entry name" value="CoA_binding"/>
    <property type="match status" value="1"/>
</dbReference>
<dbReference type="AlphaFoldDB" id="A0A0M9GNN6"/>
<dbReference type="STRING" id="1514904.SU32_06825"/>
<dbReference type="InterPro" id="IPR003781">
    <property type="entry name" value="CoA-bd"/>
</dbReference>
<feature type="domain" description="CoA-binding" evidence="1">
    <location>
        <begin position="15"/>
        <end position="111"/>
    </location>
</feature>